<evidence type="ECO:0000256" key="3">
    <source>
        <dbReference type="ARBA" id="ARBA00022692"/>
    </source>
</evidence>
<feature type="signal peptide" evidence="10">
    <location>
        <begin position="1"/>
        <end position="21"/>
    </location>
</feature>
<feature type="chain" id="PRO_5040966028" description="GOLD domain-containing protein" evidence="10">
    <location>
        <begin position="22"/>
        <end position="213"/>
    </location>
</feature>
<comment type="caution">
    <text evidence="12">The sequence shown here is derived from an EMBL/GenBank/DDBJ whole genome shotgun (WGS) entry which is preliminary data.</text>
</comment>
<evidence type="ECO:0000256" key="9">
    <source>
        <dbReference type="SAM" id="Phobius"/>
    </source>
</evidence>
<evidence type="ECO:0000259" key="11">
    <source>
        <dbReference type="PROSITE" id="PS50866"/>
    </source>
</evidence>
<evidence type="ECO:0000256" key="5">
    <source>
        <dbReference type="ARBA" id="ARBA00022989"/>
    </source>
</evidence>
<gene>
    <name evidence="12" type="ORF">HRI_001202800</name>
</gene>
<evidence type="ECO:0000256" key="4">
    <source>
        <dbReference type="ARBA" id="ARBA00022729"/>
    </source>
</evidence>
<dbReference type="InterPro" id="IPR009038">
    <property type="entry name" value="GOLD_dom"/>
</dbReference>
<evidence type="ECO:0000313" key="12">
    <source>
        <dbReference type="EMBL" id="GMI75334.1"/>
    </source>
</evidence>
<keyword evidence="5 9" id="KW-1133">Transmembrane helix</keyword>
<keyword evidence="13" id="KW-1185">Reference proteome</keyword>
<proteinExistence type="inferred from homology"/>
<dbReference type="SMART" id="SM01190">
    <property type="entry name" value="EMP24_GP25L"/>
    <property type="match status" value="1"/>
</dbReference>
<evidence type="ECO:0000256" key="6">
    <source>
        <dbReference type="ARBA" id="ARBA00023054"/>
    </source>
</evidence>
<evidence type="ECO:0000313" key="13">
    <source>
        <dbReference type="Proteomes" id="UP001165190"/>
    </source>
</evidence>
<dbReference type="InterPro" id="IPR015720">
    <property type="entry name" value="Emp24-like"/>
</dbReference>
<evidence type="ECO:0000256" key="7">
    <source>
        <dbReference type="ARBA" id="ARBA00023136"/>
    </source>
</evidence>
<keyword evidence="4 10" id="KW-0732">Signal</keyword>
<dbReference type="AlphaFoldDB" id="A0A9W7LSC6"/>
<keyword evidence="7 9" id="KW-0472">Membrane</keyword>
<evidence type="ECO:0000256" key="1">
    <source>
        <dbReference type="ARBA" id="ARBA00004479"/>
    </source>
</evidence>
<keyword evidence="6" id="KW-0175">Coiled coil</keyword>
<sequence>MIRAMLVVILIELALPLSSESLRFDIRSGETKCISEDIRSNSMTRGTYHVINPNEDQDQPLPYSHLLSAKVTSTHGYIIQSAKGVEKGEFVFTAAEQGDYTACFTARDHSPLITLTIDFEWRTSVQFKDLVNIAKKGKVDEMELELRKMHETVNSIHDEMFYFREREEELEELTQETTTKMVCLSFVSLFLGFSVAGIQFWYLKTFFHKRKLL</sequence>
<protein>
    <recommendedName>
        <fullName evidence="11">GOLD domain-containing protein</fullName>
    </recommendedName>
</protein>
<organism evidence="12 13">
    <name type="scientific">Hibiscus trionum</name>
    <name type="common">Flower of an hour</name>
    <dbReference type="NCBI Taxonomy" id="183268"/>
    <lineage>
        <taxon>Eukaryota</taxon>
        <taxon>Viridiplantae</taxon>
        <taxon>Streptophyta</taxon>
        <taxon>Embryophyta</taxon>
        <taxon>Tracheophyta</taxon>
        <taxon>Spermatophyta</taxon>
        <taxon>Magnoliopsida</taxon>
        <taxon>eudicotyledons</taxon>
        <taxon>Gunneridae</taxon>
        <taxon>Pentapetalae</taxon>
        <taxon>rosids</taxon>
        <taxon>malvids</taxon>
        <taxon>Malvales</taxon>
        <taxon>Malvaceae</taxon>
        <taxon>Malvoideae</taxon>
        <taxon>Hibiscus</taxon>
    </lineage>
</organism>
<dbReference type="Proteomes" id="UP001165190">
    <property type="component" value="Unassembled WGS sequence"/>
</dbReference>
<dbReference type="PROSITE" id="PS50866">
    <property type="entry name" value="GOLD"/>
    <property type="match status" value="1"/>
</dbReference>
<dbReference type="OrthoDB" id="948219at2759"/>
<dbReference type="GO" id="GO:0016020">
    <property type="term" value="C:membrane"/>
    <property type="evidence" value="ECO:0007669"/>
    <property type="project" value="UniProtKB-SubCell"/>
</dbReference>
<comment type="subcellular location">
    <subcellularLocation>
        <location evidence="1 8">Membrane</location>
        <topology evidence="1 8">Single-pass type I membrane protein</topology>
    </subcellularLocation>
</comment>
<keyword evidence="3 8" id="KW-0812">Transmembrane</keyword>
<evidence type="ECO:0000256" key="2">
    <source>
        <dbReference type="ARBA" id="ARBA00007104"/>
    </source>
</evidence>
<dbReference type="PANTHER" id="PTHR22811">
    <property type="entry name" value="TRANSMEMBRANE EMP24 DOMAIN-CONTAINING PROTEIN"/>
    <property type="match status" value="1"/>
</dbReference>
<feature type="domain" description="GOLD" evidence="11">
    <location>
        <begin position="31"/>
        <end position="123"/>
    </location>
</feature>
<evidence type="ECO:0000256" key="8">
    <source>
        <dbReference type="RuleBase" id="RU003827"/>
    </source>
</evidence>
<feature type="transmembrane region" description="Helical" evidence="9">
    <location>
        <begin position="184"/>
        <end position="203"/>
    </location>
</feature>
<accession>A0A9W7LSC6</accession>
<name>A0A9W7LSC6_HIBTR</name>
<dbReference type="EMBL" id="BSYR01000011">
    <property type="protein sequence ID" value="GMI75334.1"/>
    <property type="molecule type" value="Genomic_DNA"/>
</dbReference>
<dbReference type="Pfam" id="PF01105">
    <property type="entry name" value="EMP24_GP25L"/>
    <property type="match status" value="1"/>
</dbReference>
<reference evidence="12" key="1">
    <citation type="submission" date="2023-05" db="EMBL/GenBank/DDBJ databases">
        <title>Genome and transcriptome analyses reveal genes involved in the formation of fine ridges on petal epidermal cells in Hibiscus trionum.</title>
        <authorList>
            <person name="Koshimizu S."/>
            <person name="Masuda S."/>
            <person name="Ishii T."/>
            <person name="Shirasu K."/>
            <person name="Hoshino A."/>
            <person name="Arita M."/>
        </authorList>
    </citation>
    <scope>NUCLEOTIDE SEQUENCE</scope>
    <source>
        <strain evidence="12">Hamamatsu line</strain>
    </source>
</reference>
<comment type="similarity">
    <text evidence="2 8">Belongs to the EMP24/GP25L family.</text>
</comment>
<evidence type="ECO:0000256" key="10">
    <source>
        <dbReference type="SAM" id="SignalP"/>
    </source>
</evidence>